<dbReference type="InterPro" id="IPR010982">
    <property type="entry name" value="Lambda_DNA-bd_dom_sf"/>
</dbReference>
<organism evidence="5 6">
    <name type="scientific">Aquimixticola soesokkakensis</name>
    <dbReference type="NCBI Taxonomy" id="1519096"/>
    <lineage>
        <taxon>Bacteria</taxon>
        <taxon>Pseudomonadati</taxon>
        <taxon>Pseudomonadota</taxon>
        <taxon>Alphaproteobacteria</taxon>
        <taxon>Rhodobacterales</taxon>
        <taxon>Paracoccaceae</taxon>
        <taxon>Aquimixticola</taxon>
    </lineage>
</organism>
<reference evidence="5 6" key="1">
    <citation type="submission" date="2017-03" db="EMBL/GenBank/DDBJ databases">
        <authorList>
            <person name="Afonso C.L."/>
            <person name="Miller P.J."/>
            <person name="Scott M.A."/>
            <person name="Spackman E."/>
            <person name="Goraichik I."/>
            <person name="Dimitrov K.M."/>
            <person name="Suarez D.L."/>
            <person name="Swayne D.E."/>
        </authorList>
    </citation>
    <scope>NUCLEOTIDE SEQUENCE [LARGE SCALE GENOMIC DNA]</scope>
    <source>
        <strain evidence="5 6">CECT 8620</strain>
    </source>
</reference>
<dbReference type="AlphaFoldDB" id="A0A1Y5THM9"/>
<evidence type="ECO:0000256" key="2">
    <source>
        <dbReference type="ARBA" id="ARBA00023125"/>
    </source>
</evidence>
<dbReference type="InterPro" id="IPR046335">
    <property type="entry name" value="LacI/GalR-like_sensor"/>
</dbReference>
<dbReference type="RefSeq" id="WP_085837750.1">
    <property type="nucleotide sequence ID" value="NZ_FWFS01000011.1"/>
</dbReference>
<accession>A0A1Y5THM9</accession>
<evidence type="ECO:0000313" key="6">
    <source>
        <dbReference type="Proteomes" id="UP000193862"/>
    </source>
</evidence>
<dbReference type="Pfam" id="PF13377">
    <property type="entry name" value="Peripla_BP_3"/>
    <property type="match status" value="1"/>
</dbReference>
<dbReference type="SMART" id="SM00354">
    <property type="entry name" value="HTH_LACI"/>
    <property type="match status" value="1"/>
</dbReference>
<dbReference type="OrthoDB" id="234496at2"/>
<dbReference type="CDD" id="cd01392">
    <property type="entry name" value="HTH_LacI"/>
    <property type="match status" value="1"/>
</dbReference>
<keyword evidence="3" id="KW-0804">Transcription</keyword>
<dbReference type="Gene3D" id="3.40.50.2300">
    <property type="match status" value="2"/>
</dbReference>
<evidence type="ECO:0000259" key="4">
    <source>
        <dbReference type="PROSITE" id="PS50932"/>
    </source>
</evidence>
<dbReference type="SUPFAM" id="SSF47413">
    <property type="entry name" value="lambda repressor-like DNA-binding domains"/>
    <property type="match status" value="1"/>
</dbReference>
<dbReference type="GO" id="GO:0003700">
    <property type="term" value="F:DNA-binding transcription factor activity"/>
    <property type="evidence" value="ECO:0007669"/>
    <property type="project" value="TreeGrafter"/>
</dbReference>
<keyword evidence="2" id="KW-0238">DNA-binding</keyword>
<keyword evidence="6" id="KW-1185">Reference proteome</keyword>
<dbReference type="GO" id="GO:0000976">
    <property type="term" value="F:transcription cis-regulatory region binding"/>
    <property type="evidence" value="ECO:0007669"/>
    <property type="project" value="TreeGrafter"/>
</dbReference>
<dbReference type="SUPFAM" id="SSF53822">
    <property type="entry name" value="Periplasmic binding protein-like I"/>
    <property type="match status" value="1"/>
</dbReference>
<evidence type="ECO:0000256" key="3">
    <source>
        <dbReference type="ARBA" id="ARBA00023163"/>
    </source>
</evidence>
<dbReference type="CDD" id="cd20010">
    <property type="entry name" value="PBP1_AglR-like"/>
    <property type="match status" value="1"/>
</dbReference>
<evidence type="ECO:0000256" key="1">
    <source>
        <dbReference type="ARBA" id="ARBA00023015"/>
    </source>
</evidence>
<feature type="domain" description="HTH lacI-type" evidence="4">
    <location>
        <begin position="1"/>
        <end position="55"/>
    </location>
</feature>
<name>A0A1Y5THM9_9RHOB</name>
<dbReference type="Proteomes" id="UP000193862">
    <property type="component" value="Unassembled WGS sequence"/>
</dbReference>
<dbReference type="InterPro" id="IPR028082">
    <property type="entry name" value="Peripla_BP_I"/>
</dbReference>
<dbReference type="PANTHER" id="PTHR30146">
    <property type="entry name" value="LACI-RELATED TRANSCRIPTIONAL REPRESSOR"/>
    <property type="match status" value="1"/>
</dbReference>
<keyword evidence="1" id="KW-0805">Transcription regulation</keyword>
<proteinExistence type="predicted"/>
<dbReference type="Gene3D" id="1.10.260.40">
    <property type="entry name" value="lambda repressor-like DNA-binding domains"/>
    <property type="match status" value="1"/>
</dbReference>
<sequence length="340" mass="36551">MNIKDLAQHLGLSIGTVSRALNAKPDVNPKTRQRVLDAAVELGYSANTSGRSLRRGSTQTVAFVLETGQADVRGGDNFFMRIIDAMQDALSAQGYDLIILPSNSASDPTEFIKRTIARGIADAIIVTATRAQDSRIELLLKSHMPFLAFGRSQIAGDYAWIDLDFEGFLRQSMQQLVALGHRRIAVTAPPSTSNIGVLLHETYAATCAQLGLDHDPSLVIPAEHSEFGGSAVTQSILAMDDPVTALILNYEMMAFGAYSALRDAGLSPGKDLSIVTLRRSKQLRFLEPAVTACAIDLEGLGTQIARETLRVIRGESPNAALVWPAKLVVSDSIQAPPARA</sequence>
<dbReference type="PROSITE" id="PS50932">
    <property type="entry name" value="HTH_LACI_2"/>
    <property type="match status" value="1"/>
</dbReference>
<evidence type="ECO:0000313" key="5">
    <source>
        <dbReference type="EMBL" id="SLN64153.1"/>
    </source>
</evidence>
<dbReference type="PANTHER" id="PTHR30146:SF155">
    <property type="entry name" value="ALANINE RACEMASE"/>
    <property type="match status" value="1"/>
</dbReference>
<dbReference type="InterPro" id="IPR000843">
    <property type="entry name" value="HTH_LacI"/>
</dbReference>
<protein>
    <submittedName>
        <fullName evidence="5">HTH-type transcriptional regulator RafR</fullName>
    </submittedName>
</protein>
<dbReference type="Pfam" id="PF00356">
    <property type="entry name" value="LacI"/>
    <property type="match status" value="1"/>
</dbReference>
<gene>
    <name evidence="5" type="primary">rafR_1</name>
    <name evidence="5" type="ORF">AQS8620_02951</name>
</gene>
<dbReference type="EMBL" id="FWFS01000011">
    <property type="protein sequence ID" value="SLN64153.1"/>
    <property type="molecule type" value="Genomic_DNA"/>
</dbReference>